<reference evidence="2" key="1">
    <citation type="journal article" date="2022" name="Int. J. Mol. Sci.">
        <title>Draft Genome of Tanacetum Coccineum: Genomic Comparison of Closely Related Tanacetum-Family Plants.</title>
        <authorList>
            <person name="Yamashiro T."/>
            <person name="Shiraishi A."/>
            <person name="Nakayama K."/>
            <person name="Satake H."/>
        </authorList>
    </citation>
    <scope>NUCLEOTIDE SEQUENCE</scope>
</reference>
<feature type="region of interest" description="Disordered" evidence="1">
    <location>
        <begin position="17"/>
        <end position="70"/>
    </location>
</feature>
<dbReference type="Proteomes" id="UP001151760">
    <property type="component" value="Unassembled WGS sequence"/>
</dbReference>
<organism evidence="2 3">
    <name type="scientific">Tanacetum coccineum</name>
    <dbReference type="NCBI Taxonomy" id="301880"/>
    <lineage>
        <taxon>Eukaryota</taxon>
        <taxon>Viridiplantae</taxon>
        <taxon>Streptophyta</taxon>
        <taxon>Embryophyta</taxon>
        <taxon>Tracheophyta</taxon>
        <taxon>Spermatophyta</taxon>
        <taxon>Magnoliopsida</taxon>
        <taxon>eudicotyledons</taxon>
        <taxon>Gunneridae</taxon>
        <taxon>Pentapetalae</taxon>
        <taxon>asterids</taxon>
        <taxon>campanulids</taxon>
        <taxon>Asterales</taxon>
        <taxon>Asteraceae</taxon>
        <taxon>Asteroideae</taxon>
        <taxon>Anthemideae</taxon>
        <taxon>Anthemidinae</taxon>
        <taxon>Tanacetum</taxon>
    </lineage>
</organism>
<dbReference type="EMBL" id="BQNB010010566">
    <property type="protein sequence ID" value="GJS79010.1"/>
    <property type="molecule type" value="Genomic_DNA"/>
</dbReference>
<name>A0ABQ4YN99_9ASTR</name>
<evidence type="ECO:0000313" key="3">
    <source>
        <dbReference type="Proteomes" id="UP001151760"/>
    </source>
</evidence>
<reference evidence="2" key="2">
    <citation type="submission" date="2022-01" db="EMBL/GenBank/DDBJ databases">
        <authorList>
            <person name="Yamashiro T."/>
            <person name="Shiraishi A."/>
            <person name="Satake H."/>
            <person name="Nakayama K."/>
        </authorList>
    </citation>
    <scope>NUCLEOTIDE SEQUENCE</scope>
</reference>
<comment type="caution">
    <text evidence="2">The sequence shown here is derived from an EMBL/GenBank/DDBJ whole genome shotgun (WGS) entry which is preliminary data.</text>
</comment>
<keyword evidence="3" id="KW-1185">Reference proteome</keyword>
<protein>
    <submittedName>
        <fullName evidence="2">Uncharacterized protein</fullName>
    </submittedName>
</protein>
<evidence type="ECO:0000313" key="2">
    <source>
        <dbReference type="EMBL" id="GJS79010.1"/>
    </source>
</evidence>
<sequence length="70" mass="7546">MCLTSTYPAAIAVSDVPGSRTRVHTPAHGESEAYNELPNSILSNEPKPLGKHRPPPLQLVLSPDELSYPP</sequence>
<accession>A0ABQ4YN99</accession>
<gene>
    <name evidence="2" type="ORF">Tco_0728891</name>
</gene>
<proteinExistence type="predicted"/>
<evidence type="ECO:0000256" key="1">
    <source>
        <dbReference type="SAM" id="MobiDB-lite"/>
    </source>
</evidence>